<evidence type="ECO:0000256" key="2">
    <source>
        <dbReference type="ARBA" id="ARBA00022527"/>
    </source>
</evidence>
<keyword evidence="10" id="KW-0067">ATP-binding</keyword>
<dbReference type="Pfam" id="PF00642">
    <property type="entry name" value="zf-CCCH"/>
    <property type="match status" value="1"/>
</dbReference>
<dbReference type="InterPro" id="IPR038357">
    <property type="entry name" value="KEN_sf"/>
</dbReference>
<dbReference type="GO" id="GO:0051082">
    <property type="term" value="F:unfolded protein binding"/>
    <property type="evidence" value="ECO:0007669"/>
    <property type="project" value="TreeGrafter"/>
</dbReference>
<dbReference type="SMART" id="SM00220">
    <property type="entry name" value="S_TKc"/>
    <property type="match status" value="1"/>
</dbReference>
<keyword evidence="8" id="KW-0418">Kinase</keyword>
<evidence type="ECO:0000256" key="7">
    <source>
        <dbReference type="ARBA" id="ARBA00022771"/>
    </source>
</evidence>
<dbReference type="GO" id="GO:0008270">
    <property type="term" value="F:zinc ion binding"/>
    <property type="evidence" value="ECO:0007669"/>
    <property type="project" value="UniProtKB-KW"/>
</dbReference>
<dbReference type="InterPro" id="IPR011009">
    <property type="entry name" value="Kinase-like_dom_sf"/>
</dbReference>
<dbReference type="Gene3D" id="1.10.510.10">
    <property type="entry name" value="Transferase(Phosphotransferase) domain 1"/>
    <property type="match status" value="1"/>
</dbReference>
<feature type="zinc finger region" description="C3H1-type" evidence="11">
    <location>
        <begin position="633"/>
        <end position="663"/>
    </location>
</feature>
<dbReference type="GO" id="GO:0005524">
    <property type="term" value="F:ATP binding"/>
    <property type="evidence" value="ECO:0007669"/>
    <property type="project" value="UniProtKB-KW"/>
</dbReference>
<feature type="domain" description="Protein kinase" evidence="13">
    <location>
        <begin position="20"/>
        <end position="279"/>
    </location>
</feature>
<feature type="compositionally biased region" description="Basic and acidic residues" evidence="12">
    <location>
        <begin position="546"/>
        <end position="566"/>
    </location>
</feature>
<evidence type="ECO:0000256" key="11">
    <source>
        <dbReference type="PROSITE-ProRule" id="PRU00723"/>
    </source>
</evidence>
<dbReference type="EC" id="2.7.11.1" evidence="1"/>
<keyword evidence="4 11" id="KW-0479">Metal-binding</keyword>
<comment type="caution">
    <text evidence="16">The sequence shown here is derived from an EMBL/GenBank/DDBJ whole genome shotgun (WGS) entry which is preliminary data.</text>
</comment>
<evidence type="ECO:0000256" key="12">
    <source>
        <dbReference type="SAM" id="MobiDB-lite"/>
    </source>
</evidence>
<keyword evidence="5" id="KW-0732">Signal</keyword>
<dbReference type="PROSITE" id="PS50103">
    <property type="entry name" value="ZF_C3H1"/>
    <property type="match status" value="2"/>
</dbReference>
<dbReference type="Pfam" id="PF00069">
    <property type="entry name" value="Pkinase"/>
    <property type="match status" value="1"/>
</dbReference>
<evidence type="ECO:0000256" key="9">
    <source>
        <dbReference type="ARBA" id="ARBA00022833"/>
    </source>
</evidence>
<keyword evidence="6" id="KW-0547">Nucleotide-binding</keyword>
<evidence type="ECO:0000313" key="17">
    <source>
        <dbReference type="Proteomes" id="UP001432027"/>
    </source>
</evidence>
<keyword evidence="7 11" id="KW-0863">Zinc-finger</keyword>
<dbReference type="Pfam" id="PF06479">
    <property type="entry name" value="Ribonuc_2-5A"/>
    <property type="match status" value="1"/>
</dbReference>
<evidence type="ECO:0000256" key="4">
    <source>
        <dbReference type="ARBA" id="ARBA00022723"/>
    </source>
</evidence>
<evidence type="ECO:0000313" key="16">
    <source>
        <dbReference type="EMBL" id="GMS83937.1"/>
    </source>
</evidence>
<proteinExistence type="predicted"/>
<feature type="region of interest" description="Disordered" evidence="12">
    <location>
        <begin position="421"/>
        <end position="440"/>
    </location>
</feature>
<evidence type="ECO:0000256" key="8">
    <source>
        <dbReference type="ARBA" id="ARBA00022777"/>
    </source>
</evidence>
<evidence type="ECO:0000256" key="3">
    <source>
        <dbReference type="ARBA" id="ARBA00022679"/>
    </source>
</evidence>
<keyword evidence="17" id="KW-1185">Reference proteome</keyword>
<keyword evidence="2" id="KW-0723">Serine/threonine-protein kinase</keyword>
<dbReference type="PROSITE" id="PS51392">
    <property type="entry name" value="KEN"/>
    <property type="match status" value="1"/>
</dbReference>
<evidence type="ECO:0000259" key="13">
    <source>
        <dbReference type="PROSITE" id="PS50011"/>
    </source>
</evidence>
<organism evidence="16 17">
    <name type="scientific">Pristionchus entomophagus</name>
    <dbReference type="NCBI Taxonomy" id="358040"/>
    <lineage>
        <taxon>Eukaryota</taxon>
        <taxon>Metazoa</taxon>
        <taxon>Ecdysozoa</taxon>
        <taxon>Nematoda</taxon>
        <taxon>Chromadorea</taxon>
        <taxon>Rhabditida</taxon>
        <taxon>Rhabditina</taxon>
        <taxon>Diplogasteromorpha</taxon>
        <taxon>Diplogasteroidea</taxon>
        <taxon>Neodiplogasteridae</taxon>
        <taxon>Pristionchus</taxon>
    </lineage>
</organism>
<dbReference type="FunFam" id="3.30.200.20:FF:000077">
    <property type="entry name" value="Putative Serine/threonine-protein kinase/endoribonuclease IRE1"/>
    <property type="match status" value="1"/>
</dbReference>
<evidence type="ECO:0000256" key="6">
    <source>
        <dbReference type="ARBA" id="ARBA00022741"/>
    </source>
</evidence>
<dbReference type="InterPro" id="IPR000571">
    <property type="entry name" value="Znf_CCCH"/>
</dbReference>
<dbReference type="InterPro" id="IPR045133">
    <property type="entry name" value="IRE1/2-like"/>
</dbReference>
<dbReference type="AlphaFoldDB" id="A0AAV5SKS0"/>
<dbReference type="SMART" id="SM00580">
    <property type="entry name" value="PUG"/>
    <property type="match status" value="1"/>
</dbReference>
<evidence type="ECO:0000256" key="10">
    <source>
        <dbReference type="ARBA" id="ARBA00022840"/>
    </source>
</evidence>
<feature type="zinc finger region" description="C3H1-type" evidence="11">
    <location>
        <begin position="601"/>
        <end position="628"/>
    </location>
</feature>
<dbReference type="InterPro" id="IPR008271">
    <property type="entry name" value="Ser/Thr_kinase_AS"/>
</dbReference>
<dbReference type="Gene3D" id="3.30.200.20">
    <property type="entry name" value="Phosphorylase Kinase, domain 1"/>
    <property type="match status" value="1"/>
</dbReference>
<dbReference type="SUPFAM" id="SSF56112">
    <property type="entry name" value="Protein kinase-like (PK-like)"/>
    <property type="match status" value="1"/>
</dbReference>
<evidence type="ECO:0000256" key="1">
    <source>
        <dbReference type="ARBA" id="ARBA00012513"/>
    </source>
</evidence>
<dbReference type="InterPro" id="IPR010513">
    <property type="entry name" value="KEN_dom"/>
</dbReference>
<dbReference type="GO" id="GO:0036498">
    <property type="term" value="P:IRE1-mediated unfolded protein response"/>
    <property type="evidence" value="ECO:0007669"/>
    <property type="project" value="TreeGrafter"/>
</dbReference>
<dbReference type="GO" id="GO:0070059">
    <property type="term" value="P:intrinsic apoptotic signaling pathway in response to endoplasmic reticulum stress"/>
    <property type="evidence" value="ECO:0007669"/>
    <property type="project" value="TreeGrafter"/>
</dbReference>
<keyword evidence="3" id="KW-0808">Transferase</keyword>
<keyword evidence="9 11" id="KW-0862">Zinc</keyword>
<feature type="compositionally biased region" description="Basic and acidic residues" evidence="12">
    <location>
        <begin position="503"/>
        <end position="540"/>
    </location>
</feature>
<evidence type="ECO:0000259" key="14">
    <source>
        <dbReference type="PROSITE" id="PS50103"/>
    </source>
</evidence>
<accession>A0AAV5SKS0</accession>
<dbReference type="PROSITE" id="PS00108">
    <property type="entry name" value="PROTEIN_KINASE_ST"/>
    <property type="match status" value="1"/>
</dbReference>
<dbReference type="InterPro" id="IPR036855">
    <property type="entry name" value="Znf_CCCH_sf"/>
</dbReference>
<feature type="domain" description="C3H1-type" evidence="14">
    <location>
        <begin position="601"/>
        <end position="628"/>
    </location>
</feature>
<evidence type="ECO:0000256" key="5">
    <source>
        <dbReference type="ARBA" id="ARBA00022729"/>
    </source>
</evidence>
<dbReference type="SMART" id="SM00356">
    <property type="entry name" value="ZnF_C3H1"/>
    <property type="match status" value="2"/>
</dbReference>
<dbReference type="PANTHER" id="PTHR13954:SF6">
    <property type="entry name" value="NON-SPECIFIC SERINE_THREONINE PROTEIN KINASE"/>
    <property type="match status" value="1"/>
</dbReference>
<feature type="domain" description="KEN" evidence="15">
    <location>
        <begin position="282"/>
        <end position="412"/>
    </location>
</feature>
<dbReference type="GO" id="GO:0004521">
    <property type="term" value="F:RNA endonuclease activity"/>
    <property type="evidence" value="ECO:0007669"/>
    <property type="project" value="InterPro"/>
</dbReference>
<dbReference type="GO" id="GO:0006397">
    <property type="term" value="P:mRNA processing"/>
    <property type="evidence" value="ECO:0007669"/>
    <property type="project" value="InterPro"/>
</dbReference>
<sequence length="665" mass="77968">GRKMDRSRPSGLIRVGKVQYDEKDLLGSGSMGTKVFRGNFDGREVAVKRMYQDFLPPVDREALHLRKSDSHANVIRYFCTESDHQYRYLVLELCEASLKDFVEKKLRVAHIDLSREEILRQMTEGLAHLHSIKIVHRDLKPQNVLISTRGRTRVMISDFGLSKRINHGKDSLTNTSEGVAGTDGWIAPEELNKQRTSFPMDIFSLGCLFFYVLTMGSHPYGEQVHRNSNIVKGIINLQPLDLLRVPLQRSLSSHLISLTLHSDPNGRPSAKSILAHPFFWTTSKQLGFFCDVSDWLEDKANAAKVIRQLQNFVFSDNSWIDRICHSFRGELIKFRMYNGSSVRDLLRAMRNTKHHYRTICRKLSENDRSSLGEVPDDCIVYFTTRFPALLLHVYTAIELCANEDVFKSYYSDEVRARVIEQRQNEDEQREEMGLEREDREAIENMRIADEQMMDQERLEIAEAIRRSLEDEKRREEREDERNRRAESEKMRIELQMRIEKRAKEDQERRKLEDEKRQMERERRQIEKTERETKERKEAAEIARQMEQLRLETERRERKRDENRKQMETNSPSHLDTPGQGYPSTSTPSTTRQRDSSSNLPEYKTRLCNRWFKGECTRHSQCHFAHGNNELRINDQSIFCTNFLPGGSGSCSFGERCKYIHPTDFQ</sequence>
<dbReference type="Gene3D" id="1.20.1440.180">
    <property type="entry name" value="KEN domain"/>
    <property type="match status" value="1"/>
</dbReference>
<name>A0AAV5SKS0_9BILA</name>
<protein>
    <recommendedName>
        <fullName evidence="1">non-specific serine/threonine protein kinase</fullName>
        <ecNumber evidence="1">2.7.11.1</ecNumber>
    </recommendedName>
</protein>
<dbReference type="Proteomes" id="UP001432027">
    <property type="component" value="Unassembled WGS sequence"/>
</dbReference>
<feature type="compositionally biased region" description="Low complexity" evidence="12">
    <location>
        <begin position="576"/>
        <end position="590"/>
    </location>
</feature>
<dbReference type="GO" id="GO:1990604">
    <property type="term" value="C:IRE1-TRAF2-ASK1 complex"/>
    <property type="evidence" value="ECO:0007669"/>
    <property type="project" value="TreeGrafter"/>
</dbReference>
<dbReference type="SUPFAM" id="SSF90229">
    <property type="entry name" value="CCCH zinc finger"/>
    <property type="match status" value="1"/>
</dbReference>
<evidence type="ECO:0000259" key="15">
    <source>
        <dbReference type="PROSITE" id="PS51392"/>
    </source>
</evidence>
<feature type="domain" description="C3H1-type" evidence="14">
    <location>
        <begin position="633"/>
        <end position="663"/>
    </location>
</feature>
<dbReference type="InterPro" id="IPR000719">
    <property type="entry name" value="Prot_kinase_dom"/>
</dbReference>
<dbReference type="GO" id="GO:0004674">
    <property type="term" value="F:protein serine/threonine kinase activity"/>
    <property type="evidence" value="ECO:0007669"/>
    <property type="project" value="UniProtKB-KW"/>
</dbReference>
<dbReference type="EMBL" id="BTSX01000002">
    <property type="protein sequence ID" value="GMS83937.1"/>
    <property type="molecule type" value="Genomic_DNA"/>
</dbReference>
<dbReference type="PANTHER" id="PTHR13954">
    <property type="entry name" value="IRE1-RELATED"/>
    <property type="match status" value="1"/>
</dbReference>
<gene>
    <name evidence="16" type="ORF">PENTCL1PPCAC_6112</name>
</gene>
<feature type="region of interest" description="Disordered" evidence="12">
    <location>
        <begin position="503"/>
        <end position="599"/>
    </location>
</feature>
<dbReference type="Gene3D" id="3.30.1370.210">
    <property type="match status" value="1"/>
</dbReference>
<dbReference type="PROSITE" id="PS50011">
    <property type="entry name" value="PROTEIN_KINASE_DOM"/>
    <property type="match status" value="1"/>
</dbReference>
<reference evidence="16" key="1">
    <citation type="submission" date="2023-10" db="EMBL/GenBank/DDBJ databases">
        <title>Genome assembly of Pristionchus species.</title>
        <authorList>
            <person name="Yoshida K."/>
            <person name="Sommer R.J."/>
        </authorList>
    </citation>
    <scope>NUCLEOTIDE SEQUENCE</scope>
    <source>
        <strain evidence="16">RS0144</strain>
    </source>
</reference>
<feature type="non-terminal residue" evidence="16">
    <location>
        <position position="1"/>
    </location>
</feature>